<sequence length="316" mass="35963">MAIHDDVPGLEVTVRCNEEPLHELEDPNAHDSNDAATYPSITKYIECVDDAEFDVTIEVSSDYQWGYRNHVLVAYIYVDGKYIRGVIISSQDTCYGRPFNYCVKGPEFPSSTDSWVLRKFKFTAVKTVDDTQKERVERDMKVAKDLGLIEIKFYRKILCGSITYNGASHTKSGALELAEKSIKGGGISHGTSYGRRETIKKPKAYDVSSIAEDAGPILIMKFLYRSRDALKRELIIPRSPSPTFENLTPAERDRLARERLDELREMKIKRENLNPTIKREFGETIDLTEVAPELPSMKKTRLKDGRQVDLIDLTEN</sequence>
<proteinExistence type="predicted"/>
<protein>
    <recommendedName>
        <fullName evidence="1">DUF7918 domain-containing protein</fullName>
    </recommendedName>
</protein>
<organism evidence="2 3">
    <name type="scientific">Xylaria flabelliformis</name>
    <dbReference type="NCBI Taxonomy" id="2512241"/>
    <lineage>
        <taxon>Eukaryota</taxon>
        <taxon>Fungi</taxon>
        <taxon>Dikarya</taxon>
        <taxon>Ascomycota</taxon>
        <taxon>Pezizomycotina</taxon>
        <taxon>Sordariomycetes</taxon>
        <taxon>Xylariomycetidae</taxon>
        <taxon>Xylariales</taxon>
        <taxon>Xylariaceae</taxon>
        <taxon>Xylaria</taxon>
    </lineage>
</organism>
<keyword evidence="3" id="KW-1185">Reference proteome</keyword>
<feature type="domain" description="DUF7918" evidence="1">
    <location>
        <begin position="9"/>
        <end position="239"/>
    </location>
</feature>
<comment type="caution">
    <text evidence="2">The sequence shown here is derived from an EMBL/GenBank/DDBJ whole genome shotgun (WGS) entry which is preliminary data.</text>
</comment>
<dbReference type="EMBL" id="VFLP01000034">
    <property type="protein sequence ID" value="TRX92701.1"/>
    <property type="molecule type" value="Genomic_DNA"/>
</dbReference>
<dbReference type="STRING" id="2512241.A0A553HXM3"/>
<dbReference type="PANTHER" id="PTHR36223">
    <property type="entry name" value="BETA-LACTAMASE-TYPE TRANSPEPTIDASE FOLD DOMAIN CONTAINING PROTEIN"/>
    <property type="match status" value="1"/>
</dbReference>
<dbReference type="AlphaFoldDB" id="A0A553HXM3"/>
<evidence type="ECO:0000259" key="1">
    <source>
        <dbReference type="Pfam" id="PF25534"/>
    </source>
</evidence>
<reference evidence="3" key="1">
    <citation type="submission" date="2019-06" db="EMBL/GenBank/DDBJ databases">
        <title>Draft genome sequence of the griseofulvin-producing fungus Xylaria cubensis strain G536.</title>
        <authorList>
            <person name="Mead M.E."/>
            <person name="Raja H.A."/>
            <person name="Steenwyk J.L."/>
            <person name="Knowles S.L."/>
            <person name="Oberlies N.H."/>
            <person name="Rokas A."/>
        </authorList>
    </citation>
    <scope>NUCLEOTIDE SEQUENCE [LARGE SCALE GENOMIC DNA]</scope>
    <source>
        <strain evidence="3">G536</strain>
    </source>
</reference>
<dbReference type="OrthoDB" id="3364132at2759"/>
<dbReference type="PANTHER" id="PTHR36223:SF1">
    <property type="entry name" value="TRANSCRIPTION ELONGATION FACTOR EAF N-TERMINAL DOMAIN-CONTAINING PROTEIN"/>
    <property type="match status" value="1"/>
</dbReference>
<evidence type="ECO:0000313" key="2">
    <source>
        <dbReference type="EMBL" id="TRX92701.1"/>
    </source>
</evidence>
<name>A0A553HXM3_9PEZI</name>
<dbReference type="InterPro" id="IPR057678">
    <property type="entry name" value="DUF7918"/>
</dbReference>
<gene>
    <name evidence="2" type="ORF">FHL15_006375</name>
</gene>
<dbReference type="Proteomes" id="UP000319160">
    <property type="component" value="Unassembled WGS sequence"/>
</dbReference>
<accession>A0A553HXM3</accession>
<evidence type="ECO:0000313" key="3">
    <source>
        <dbReference type="Proteomes" id="UP000319160"/>
    </source>
</evidence>
<dbReference type="Pfam" id="PF25534">
    <property type="entry name" value="DUF7918"/>
    <property type="match status" value="1"/>
</dbReference>